<evidence type="ECO:0000256" key="4">
    <source>
        <dbReference type="PROSITE-ProRule" id="PRU00284"/>
    </source>
</evidence>
<comment type="caution">
    <text evidence="8">The sequence shown here is derived from an EMBL/GenBank/DDBJ whole genome shotgun (WGS) entry which is preliminary data.</text>
</comment>
<dbReference type="GO" id="GO:0016020">
    <property type="term" value="C:membrane"/>
    <property type="evidence" value="ECO:0007669"/>
    <property type="project" value="UniProtKB-SubCell"/>
</dbReference>
<evidence type="ECO:0000256" key="3">
    <source>
        <dbReference type="ARBA" id="ARBA00029447"/>
    </source>
</evidence>
<dbReference type="PROSITE" id="PS50885">
    <property type="entry name" value="HAMP"/>
    <property type="match status" value="1"/>
</dbReference>
<organism evidence="8 9">
    <name type="scientific">Vibrio agarilyticus</name>
    <dbReference type="NCBI Taxonomy" id="2726741"/>
    <lineage>
        <taxon>Bacteria</taxon>
        <taxon>Pseudomonadati</taxon>
        <taxon>Pseudomonadota</taxon>
        <taxon>Gammaproteobacteria</taxon>
        <taxon>Vibrionales</taxon>
        <taxon>Vibrionaceae</taxon>
        <taxon>Vibrio</taxon>
    </lineage>
</organism>
<evidence type="ECO:0000259" key="6">
    <source>
        <dbReference type="PROSITE" id="PS50111"/>
    </source>
</evidence>
<feature type="transmembrane region" description="Helical" evidence="5">
    <location>
        <begin position="180"/>
        <end position="203"/>
    </location>
</feature>
<dbReference type="CDD" id="cd06225">
    <property type="entry name" value="HAMP"/>
    <property type="match status" value="1"/>
</dbReference>
<keyword evidence="2 4" id="KW-0807">Transducer</keyword>
<comment type="subcellular location">
    <subcellularLocation>
        <location evidence="1">Membrane</location>
    </subcellularLocation>
</comment>
<reference evidence="8 9" key="1">
    <citation type="submission" date="2020-04" db="EMBL/GenBank/DDBJ databases">
        <title>Vibrio sp. SM6, a novel species isolated from seawater.</title>
        <authorList>
            <person name="Wang X."/>
        </authorList>
    </citation>
    <scope>NUCLEOTIDE SEQUENCE [LARGE SCALE GENOMIC DNA]</scope>
    <source>
        <strain evidence="8 9">SM6</strain>
    </source>
</reference>
<proteinExistence type="inferred from homology"/>
<dbReference type="SMART" id="SM00304">
    <property type="entry name" value="HAMP"/>
    <property type="match status" value="1"/>
</dbReference>
<evidence type="ECO:0000313" key="8">
    <source>
        <dbReference type="EMBL" id="NLS11405.1"/>
    </source>
</evidence>
<dbReference type="GO" id="GO:0006935">
    <property type="term" value="P:chemotaxis"/>
    <property type="evidence" value="ECO:0007669"/>
    <property type="project" value="UniProtKB-ARBA"/>
</dbReference>
<dbReference type="SUPFAM" id="SSF58104">
    <property type="entry name" value="Methyl-accepting chemotaxis protein (MCP) signaling domain"/>
    <property type="match status" value="1"/>
</dbReference>
<comment type="similarity">
    <text evidence="3">Belongs to the methyl-accepting chemotaxis (MCP) protein family.</text>
</comment>
<evidence type="ECO:0000256" key="2">
    <source>
        <dbReference type="ARBA" id="ARBA00023224"/>
    </source>
</evidence>
<evidence type="ECO:0000256" key="1">
    <source>
        <dbReference type="ARBA" id="ARBA00004370"/>
    </source>
</evidence>
<dbReference type="Pfam" id="PF00015">
    <property type="entry name" value="MCPsignal"/>
    <property type="match status" value="1"/>
</dbReference>
<evidence type="ECO:0000256" key="5">
    <source>
        <dbReference type="SAM" id="Phobius"/>
    </source>
</evidence>
<accession>A0A7X8TMC8</accession>
<dbReference type="Pfam" id="PF00672">
    <property type="entry name" value="HAMP"/>
    <property type="match status" value="1"/>
</dbReference>
<dbReference type="Gene3D" id="1.10.287.950">
    <property type="entry name" value="Methyl-accepting chemotaxis protein"/>
    <property type="match status" value="1"/>
</dbReference>
<evidence type="ECO:0000259" key="7">
    <source>
        <dbReference type="PROSITE" id="PS50885"/>
    </source>
</evidence>
<dbReference type="AlphaFoldDB" id="A0A7X8TMC8"/>
<keyword evidence="5" id="KW-0812">Transmembrane</keyword>
<dbReference type="RefSeq" id="WP_168834509.1">
    <property type="nucleotide sequence ID" value="NZ_JABAIK010000001.1"/>
</dbReference>
<sequence>MKLSVGQKLYAGFAAVILLMLMMVAVIWYEVDLAHDEATEMQLDDIPEVVNYLTLTSEIGKVYRDAIAVIYGTSMAARDYDAQKQVVASVIAELKTLEQPGSSDYAQVEKIEQGMATFTRQFEQSLNQSSSANLEQSIEQLTALYTSHLLPNERLLEQIAKEEREDTQTGMQALTATVDMISVSAATILLIALVITIFIAVTLSRSIVTRLAKLEAVAKSVARGDLTSSAIVDRSHDELASLASSINQMQSALFDVIGSISRVTGEVGQVTQEIASTSDDIVKGASAQAEKATLIATAAEQLTHTITDVAQHGASAFDVSHHSKEAAQQGLKIITEMVHSVEQVSLQMRDMSSKMNQLGTHGEQIGSVIRVIEEIAEQTNLLALNAAIEAARAGEFGRGFAVVADEVRALAERTTNATKEVAEIIQAIQTGTQEAVSYTEENARLVEIGVNQSEDAVQALAQIVDSTNDVQSRVNSIATAAEEQTAVTKEIASDITTISEISSTSLTLAHDSATAVGSLNSKVNELDTLVGRFSIR</sequence>
<dbReference type="InterPro" id="IPR004089">
    <property type="entry name" value="MCPsignal_dom"/>
</dbReference>
<dbReference type="Proteomes" id="UP000535589">
    <property type="component" value="Unassembled WGS sequence"/>
</dbReference>
<dbReference type="PANTHER" id="PTHR32089">
    <property type="entry name" value="METHYL-ACCEPTING CHEMOTAXIS PROTEIN MCPB"/>
    <property type="match status" value="1"/>
</dbReference>
<gene>
    <name evidence="8" type="ORF">HGP28_00705</name>
</gene>
<dbReference type="SMART" id="SM00283">
    <property type="entry name" value="MA"/>
    <property type="match status" value="1"/>
</dbReference>
<feature type="domain" description="Methyl-accepting transducer" evidence="6">
    <location>
        <begin position="263"/>
        <end position="499"/>
    </location>
</feature>
<evidence type="ECO:0000313" key="9">
    <source>
        <dbReference type="Proteomes" id="UP000535589"/>
    </source>
</evidence>
<keyword evidence="5" id="KW-1133">Transmembrane helix</keyword>
<dbReference type="GO" id="GO:0007165">
    <property type="term" value="P:signal transduction"/>
    <property type="evidence" value="ECO:0007669"/>
    <property type="project" value="UniProtKB-KW"/>
</dbReference>
<keyword evidence="5" id="KW-0472">Membrane</keyword>
<dbReference type="EMBL" id="JABAIK010000001">
    <property type="protein sequence ID" value="NLS11405.1"/>
    <property type="molecule type" value="Genomic_DNA"/>
</dbReference>
<keyword evidence="9" id="KW-1185">Reference proteome</keyword>
<feature type="transmembrane region" description="Helical" evidence="5">
    <location>
        <begin position="9"/>
        <end position="29"/>
    </location>
</feature>
<protein>
    <submittedName>
        <fullName evidence="8">Methyl-accepting chemotaxis protein</fullName>
    </submittedName>
</protein>
<name>A0A7X8TMC8_9VIBR</name>
<feature type="domain" description="HAMP" evidence="7">
    <location>
        <begin position="205"/>
        <end position="258"/>
    </location>
</feature>
<dbReference type="PANTHER" id="PTHR32089:SF112">
    <property type="entry name" value="LYSOZYME-LIKE PROTEIN-RELATED"/>
    <property type="match status" value="1"/>
</dbReference>
<dbReference type="CDD" id="cd11386">
    <property type="entry name" value="MCP_signal"/>
    <property type="match status" value="1"/>
</dbReference>
<dbReference type="PROSITE" id="PS50111">
    <property type="entry name" value="CHEMOTAXIS_TRANSDUC_2"/>
    <property type="match status" value="1"/>
</dbReference>
<dbReference type="FunFam" id="1.10.287.950:FF:000001">
    <property type="entry name" value="Methyl-accepting chemotaxis sensory transducer"/>
    <property type="match status" value="1"/>
</dbReference>
<dbReference type="InterPro" id="IPR003660">
    <property type="entry name" value="HAMP_dom"/>
</dbReference>